<dbReference type="EC" id="1.14.11.20" evidence="7"/>
<dbReference type="EMBL" id="PDCK01000042">
    <property type="protein sequence ID" value="PRQ36508.1"/>
    <property type="molecule type" value="Genomic_DNA"/>
</dbReference>
<accession>A0A2P6QQS8</accession>
<evidence type="ECO:0000313" key="7">
    <source>
        <dbReference type="EMBL" id="PRQ36508.1"/>
    </source>
</evidence>
<feature type="domain" description="Fe2OG dioxygenase" evidence="6">
    <location>
        <begin position="193"/>
        <end position="291"/>
    </location>
</feature>
<dbReference type="Gramene" id="PRQ36508">
    <property type="protein sequence ID" value="PRQ36508"/>
    <property type="gene ID" value="RchiOBHm_Chr4g0392321"/>
</dbReference>
<dbReference type="Pfam" id="PF03171">
    <property type="entry name" value="2OG-FeII_Oxy"/>
    <property type="match status" value="1"/>
</dbReference>
<comment type="caution">
    <text evidence="7">The sequence shown here is derived from an EMBL/GenBank/DDBJ whole genome shotgun (WGS) entry which is preliminary data.</text>
</comment>
<dbReference type="SUPFAM" id="SSF51197">
    <property type="entry name" value="Clavaminate synthase-like"/>
    <property type="match status" value="1"/>
</dbReference>
<evidence type="ECO:0000256" key="2">
    <source>
        <dbReference type="ARBA" id="ARBA00022723"/>
    </source>
</evidence>
<gene>
    <name evidence="7" type="ORF">RchiOBHm_Chr4g0392321</name>
</gene>
<keyword evidence="8" id="KW-1185">Reference proteome</keyword>
<name>A0A2P6QQS8_ROSCH</name>
<dbReference type="PROSITE" id="PS51471">
    <property type="entry name" value="FE2OG_OXY"/>
    <property type="match status" value="1"/>
</dbReference>
<dbReference type="Proteomes" id="UP000238479">
    <property type="component" value="Chromosome 4"/>
</dbReference>
<dbReference type="GO" id="GO:0050590">
    <property type="term" value="F:desacetoxyvindoline 4-hydroxylase activity"/>
    <property type="evidence" value="ECO:0007669"/>
    <property type="project" value="UniProtKB-EC"/>
</dbReference>
<comment type="similarity">
    <text evidence="1 5">Belongs to the iron/ascorbate-dependent oxidoreductase family.</text>
</comment>
<dbReference type="Gene3D" id="2.60.120.330">
    <property type="entry name" value="B-lactam Antibiotic, Isopenicillin N Synthase, Chain"/>
    <property type="match status" value="2"/>
</dbReference>
<protein>
    <submittedName>
        <fullName evidence="7">Putative deacetoxyvindoline 4-hydroxylase</fullName>
        <ecNumber evidence="7">1.14.11.20</ecNumber>
    </submittedName>
</protein>
<reference evidence="7 8" key="1">
    <citation type="journal article" date="2018" name="Nat. Genet.">
        <title>The Rosa genome provides new insights in the design of modern roses.</title>
        <authorList>
            <person name="Bendahmane M."/>
        </authorList>
    </citation>
    <scope>NUCLEOTIDE SEQUENCE [LARGE SCALE GENOMIC DNA]</scope>
    <source>
        <strain evidence="8">cv. Old Blush</strain>
    </source>
</reference>
<evidence type="ECO:0000256" key="5">
    <source>
        <dbReference type="RuleBase" id="RU003682"/>
    </source>
</evidence>
<dbReference type="InterPro" id="IPR005123">
    <property type="entry name" value="Oxoglu/Fe-dep_dioxygenase_dom"/>
</dbReference>
<dbReference type="GO" id="GO:0046872">
    <property type="term" value="F:metal ion binding"/>
    <property type="evidence" value="ECO:0007669"/>
    <property type="project" value="UniProtKB-KW"/>
</dbReference>
<evidence type="ECO:0000256" key="1">
    <source>
        <dbReference type="ARBA" id="ARBA00008056"/>
    </source>
</evidence>
<keyword evidence="3 5" id="KW-0560">Oxidoreductase</keyword>
<dbReference type="Pfam" id="PF14226">
    <property type="entry name" value="DIOX_N"/>
    <property type="match status" value="1"/>
</dbReference>
<dbReference type="STRING" id="74649.A0A2P6QQS8"/>
<dbReference type="InterPro" id="IPR044861">
    <property type="entry name" value="IPNS-like_FE2OG_OXY"/>
</dbReference>
<dbReference type="PANTHER" id="PTHR10209">
    <property type="entry name" value="OXIDOREDUCTASE, 2OG-FE II OXYGENASE FAMILY PROTEIN"/>
    <property type="match status" value="1"/>
</dbReference>
<dbReference type="InterPro" id="IPR026992">
    <property type="entry name" value="DIOX_N"/>
</dbReference>
<organism evidence="7 8">
    <name type="scientific">Rosa chinensis</name>
    <name type="common">China rose</name>
    <dbReference type="NCBI Taxonomy" id="74649"/>
    <lineage>
        <taxon>Eukaryota</taxon>
        <taxon>Viridiplantae</taxon>
        <taxon>Streptophyta</taxon>
        <taxon>Embryophyta</taxon>
        <taxon>Tracheophyta</taxon>
        <taxon>Spermatophyta</taxon>
        <taxon>Magnoliopsida</taxon>
        <taxon>eudicotyledons</taxon>
        <taxon>Gunneridae</taxon>
        <taxon>Pentapetalae</taxon>
        <taxon>rosids</taxon>
        <taxon>fabids</taxon>
        <taxon>Rosales</taxon>
        <taxon>Rosaceae</taxon>
        <taxon>Rosoideae</taxon>
        <taxon>Rosoideae incertae sedis</taxon>
        <taxon>Rosa</taxon>
    </lineage>
</organism>
<evidence type="ECO:0000256" key="4">
    <source>
        <dbReference type="ARBA" id="ARBA00023004"/>
    </source>
</evidence>
<keyword evidence="4 5" id="KW-0408">Iron</keyword>
<dbReference type="PANTHER" id="PTHR10209:SF429">
    <property type="entry name" value="1-AMINOCYCLOPROPANE-1-CARBOXYLATE OXIDASE HOMOLOG 1-LIKE"/>
    <property type="match status" value="1"/>
</dbReference>
<dbReference type="AlphaFoldDB" id="A0A2P6QQS8"/>
<evidence type="ECO:0000256" key="3">
    <source>
        <dbReference type="ARBA" id="ARBA00023002"/>
    </source>
</evidence>
<proteinExistence type="inferred from homology"/>
<evidence type="ECO:0000313" key="8">
    <source>
        <dbReference type="Proteomes" id="UP000238479"/>
    </source>
</evidence>
<dbReference type="OMA" id="HDSQWFD"/>
<sequence length="341" mass="38410">MACTVTTKYIGETQSAEYNRAQEVKSFDDTKAGVKGLVDAGIGKVPKIFIAPSNDHADFPTCQQPNLQIPVINLGGLYGDRHKEIVNEVRIASETWGFFQVVNHGVPLNVLEDMIQGVRRFNEQDLEAKKEFYSRDLKRTVRFNSNYDLYQSKAANWRDTLAFTKPAVDHEPQELPQVCREVALEYTNHVIELADQLFGLLSEALELKPDYLTSKHSDPAFLTILLQDKIGGLQVLHDNQWVNVEPISGGLVINIGDFLQAISNDRLKSVQHRVLTNCVGPRVSVAYFFKGETAAKSYGPIKELISDENPPLYKDFSIDEYHGKFFSQGLDERSGLDQFKL</sequence>
<keyword evidence="2 5" id="KW-0479">Metal-binding</keyword>
<evidence type="ECO:0000259" key="6">
    <source>
        <dbReference type="PROSITE" id="PS51471"/>
    </source>
</evidence>
<dbReference type="InterPro" id="IPR027443">
    <property type="entry name" value="IPNS-like_sf"/>
</dbReference>